<evidence type="ECO:0000313" key="2">
    <source>
        <dbReference type="EMBL" id="MFG1253116.1"/>
    </source>
</evidence>
<proteinExistence type="predicted"/>
<dbReference type="EMBL" id="JBAFUR010000003">
    <property type="protein sequence ID" value="MFG1253116.1"/>
    <property type="molecule type" value="Genomic_DNA"/>
</dbReference>
<comment type="caution">
    <text evidence="2">The sequence shown here is derived from an EMBL/GenBank/DDBJ whole genome shotgun (WGS) entry which is preliminary data.</text>
</comment>
<evidence type="ECO:0008006" key="4">
    <source>
        <dbReference type="Google" id="ProtNLM"/>
    </source>
</evidence>
<dbReference type="Proteomes" id="UP001604043">
    <property type="component" value="Unassembled WGS sequence"/>
</dbReference>
<sequence>MDEARDKRDGIARGFERLAAAETRLAGSALSAADRETLARLRSDIAAGLVLLLSRADGCISRAEMAAAAAPLKLVLPANVIGRLPAAARLAALELVALAEAVSAGLVVAQAAAPQNEKPRRRQGRPRLELVIP</sequence>
<feature type="region of interest" description="Disordered" evidence="1">
    <location>
        <begin position="114"/>
        <end position="133"/>
    </location>
</feature>
<name>A0ABW6ZJC9_9HYPH</name>
<accession>A0ABW6ZJC9</accession>
<evidence type="ECO:0000256" key="1">
    <source>
        <dbReference type="SAM" id="MobiDB-lite"/>
    </source>
</evidence>
<evidence type="ECO:0000313" key="3">
    <source>
        <dbReference type="Proteomes" id="UP001604043"/>
    </source>
</evidence>
<dbReference type="RefSeq" id="WP_156026321.1">
    <property type="nucleotide sequence ID" value="NZ_JBAFUR010000003.1"/>
</dbReference>
<organism evidence="2 3">
    <name type="scientific">Xanthobacter aminoxidans</name>
    <dbReference type="NCBI Taxonomy" id="186280"/>
    <lineage>
        <taxon>Bacteria</taxon>
        <taxon>Pseudomonadati</taxon>
        <taxon>Pseudomonadota</taxon>
        <taxon>Alphaproteobacteria</taxon>
        <taxon>Hyphomicrobiales</taxon>
        <taxon>Xanthobacteraceae</taxon>
        <taxon>Xanthobacter</taxon>
    </lineage>
</organism>
<reference evidence="2 3" key="1">
    <citation type="submission" date="2024-02" db="EMBL/GenBank/DDBJ databases">
        <title>Expansion and revision of Xanthobacter and proposal of Roseixanthobacter gen. nov.</title>
        <authorList>
            <person name="Soltysiak M.P.M."/>
            <person name="Jalihal A."/>
            <person name="Ory A."/>
            <person name="Chrisophersen C."/>
            <person name="Lee A.D."/>
            <person name="Boulton J."/>
            <person name="Springer M."/>
        </authorList>
    </citation>
    <scope>NUCLEOTIDE SEQUENCE [LARGE SCALE GENOMIC DNA]</scope>
    <source>
        <strain evidence="2 3">CB5</strain>
    </source>
</reference>
<keyword evidence="3" id="KW-1185">Reference proteome</keyword>
<gene>
    <name evidence="2" type="ORF">V5F30_12985</name>
</gene>
<protein>
    <recommendedName>
        <fullName evidence="4">DUF222 domain-containing protein</fullName>
    </recommendedName>
</protein>